<evidence type="ECO:0000313" key="4">
    <source>
        <dbReference type="Proteomes" id="UP001642464"/>
    </source>
</evidence>
<dbReference type="EMBL" id="CAXAMM010001958">
    <property type="protein sequence ID" value="CAK8994120.1"/>
    <property type="molecule type" value="Genomic_DNA"/>
</dbReference>
<feature type="region of interest" description="Disordered" evidence="1">
    <location>
        <begin position="1"/>
        <end position="91"/>
    </location>
</feature>
<sequence length="325" mass="36052">MLYQKSHEHLQGGLAQPAEFTKPLNLEKHSQLEREKESQKQSEAAPAVLRPQLQLQPPRTEVSEAGDMKPNVEGKRTLTGPFAESEPAAGPFVPESRELFTLCFQDPLGGSVEFGMPGFQKAIREALKKRPAMPGEPAWVWAYLEELASEERDSMDAIHHFAEQSVEEKSDFRSPKASKTRPACSSSSSSSSSNPRKMASLKPSSPSAPQNPATPSETTSPAPKSALKRKRLSEGQEQDFPAPASARPTEPAPKRPKDESEDKHEEHEVPERKLYSLCLHDPHTQRPLFFGMQGFSAAARQLLQARPANGEPAWFWAQLEELTRD</sequence>
<feature type="compositionally biased region" description="Basic and acidic residues" evidence="1">
    <location>
        <begin position="252"/>
        <end position="271"/>
    </location>
</feature>
<feature type="compositionally biased region" description="Basic and acidic residues" evidence="1">
    <location>
        <begin position="66"/>
        <end position="76"/>
    </location>
</feature>
<feature type="compositionally biased region" description="Polar residues" evidence="1">
    <location>
        <begin position="202"/>
        <end position="211"/>
    </location>
</feature>
<gene>
    <name evidence="2" type="ORF">SCF082_LOCUS3803</name>
    <name evidence="3" type="ORF">SCF082_LOCUS3830</name>
</gene>
<accession>A0ABP0HV87</accession>
<evidence type="ECO:0000313" key="2">
    <source>
        <dbReference type="EMBL" id="CAK8994120.1"/>
    </source>
</evidence>
<feature type="compositionally biased region" description="Basic and acidic residues" evidence="1">
    <location>
        <begin position="160"/>
        <end position="174"/>
    </location>
</feature>
<evidence type="ECO:0000313" key="3">
    <source>
        <dbReference type="EMBL" id="CAK8994180.1"/>
    </source>
</evidence>
<name>A0ABP0HV87_9DINO</name>
<proteinExistence type="predicted"/>
<dbReference type="Proteomes" id="UP001642464">
    <property type="component" value="Unassembled WGS sequence"/>
</dbReference>
<feature type="region of interest" description="Disordered" evidence="1">
    <location>
        <begin position="160"/>
        <end position="271"/>
    </location>
</feature>
<feature type="compositionally biased region" description="Basic and acidic residues" evidence="1">
    <location>
        <begin position="25"/>
        <end position="40"/>
    </location>
</feature>
<protein>
    <submittedName>
        <fullName evidence="2">Uncharacterized protein</fullName>
    </submittedName>
</protein>
<feature type="compositionally biased region" description="Basic and acidic residues" evidence="1">
    <location>
        <begin position="1"/>
        <end position="10"/>
    </location>
</feature>
<feature type="compositionally biased region" description="Low complexity" evidence="1">
    <location>
        <begin position="213"/>
        <end position="225"/>
    </location>
</feature>
<organism evidence="2 4">
    <name type="scientific">Durusdinium trenchii</name>
    <dbReference type="NCBI Taxonomy" id="1381693"/>
    <lineage>
        <taxon>Eukaryota</taxon>
        <taxon>Sar</taxon>
        <taxon>Alveolata</taxon>
        <taxon>Dinophyceae</taxon>
        <taxon>Suessiales</taxon>
        <taxon>Symbiodiniaceae</taxon>
        <taxon>Durusdinium</taxon>
    </lineage>
</organism>
<dbReference type="EMBL" id="CAXAMM010001980">
    <property type="protein sequence ID" value="CAK8994180.1"/>
    <property type="molecule type" value="Genomic_DNA"/>
</dbReference>
<evidence type="ECO:0000256" key="1">
    <source>
        <dbReference type="SAM" id="MobiDB-lite"/>
    </source>
</evidence>
<comment type="caution">
    <text evidence="2">The sequence shown here is derived from an EMBL/GenBank/DDBJ whole genome shotgun (WGS) entry which is preliminary data.</text>
</comment>
<keyword evidence="4" id="KW-1185">Reference proteome</keyword>
<reference evidence="2 4" key="1">
    <citation type="submission" date="2024-02" db="EMBL/GenBank/DDBJ databases">
        <authorList>
            <person name="Chen Y."/>
            <person name="Shah S."/>
            <person name="Dougan E. K."/>
            <person name="Thang M."/>
            <person name="Chan C."/>
        </authorList>
    </citation>
    <scope>NUCLEOTIDE SEQUENCE [LARGE SCALE GENOMIC DNA]</scope>
</reference>